<dbReference type="EMBL" id="AGNK02003487">
    <property type="status" value="NOT_ANNOTATED_CDS"/>
    <property type="molecule type" value="Genomic_DNA"/>
</dbReference>
<reference evidence="3" key="1">
    <citation type="journal article" date="2012" name="Nat. Biotechnol.">
        <title>Reference genome sequence of the model plant Setaria.</title>
        <authorList>
            <person name="Bennetzen J.L."/>
            <person name="Schmutz J."/>
            <person name="Wang H."/>
            <person name="Percifield R."/>
            <person name="Hawkins J."/>
            <person name="Pontaroli A.C."/>
            <person name="Estep M."/>
            <person name="Feng L."/>
            <person name="Vaughn J.N."/>
            <person name="Grimwood J."/>
            <person name="Jenkins J."/>
            <person name="Barry K."/>
            <person name="Lindquist E."/>
            <person name="Hellsten U."/>
            <person name="Deshpande S."/>
            <person name="Wang X."/>
            <person name="Wu X."/>
            <person name="Mitros T."/>
            <person name="Triplett J."/>
            <person name="Yang X."/>
            <person name="Ye C.Y."/>
            <person name="Mauro-Herrera M."/>
            <person name="Wang L."/>
            <person name="Li P."/>
            <person name="Sharma M."/>
            <person name="Sharma R."/>
            <person name="Ronald P.C."/>
            <person name="Panaud O."/>
            <person name="Kellogg E.A."/>
            <person name="Brutnell T.P."/>
            <person name="Doust A.N."/>
            <person name="Tuskan G.A."/>
            <person name="Rokhsar D."/>
            <person name="Devos K.M."/>
        </authorList>
    </citation>
    <scope>NUCLEOTIDE SEQUENCE [LARGE SCALE GENOMIC DNA]</scope>
    <source>
        <strain evidence="3">cv. Yugu1</strain>
    </source>
</reference>
<reference evidence="2" key="2">
    <citation type="submission" date="2018-08" db="UniProtKB">
        <authorList>
            <consortium name="EnsemblPlants"/>
        </authorList>
    </citation>
    <scope>IDENTIFICATION</scope>
    <source>
        <strain evidence="2">Yugu1</strain>
    </source>
</reference>
<dbReference type="EnsemblPlants" id="KQL00249">
    <property type="protein sequence ID" value="KQL00249"/>
    <property type="gene ID" value="SETIT_016046mg"/>
</dbReference>
<dbReference type="Proteomes" id="UP000004995">
    <property type="component" value="Unassembled WGS sequence"/>
</dbReference>
<dbReference type="Gramene" id="KQL00249">
    <property type="protein sequence ID" value="KQL00249"/>
    <property type="gene ID" value="SETIT_016046mg"/>
</dbReference>
<dbReference type="InParanoid" id="K3YP54"/>
<evidence type="ECO:0000256" key="1">
    <source>
        <dbReference type="SAM" id="MobiDB-lite"/>
    </source>
</evidence>
<name>K3YP54_SETIT</name>
<dbReference type="HOGENOM" id="CLU_3090895_0_0_1"/>
<protein>
    <submittedName>
        <fullName evidence="2">Uncharacterized protein</fullName>
    </submittedName>
</protein>
<accession>K3YP54</accession>
<feature type="region of interest" description="Disordered" evidence="1">
    <location>
        <begin position="32"/>
        <end position="52"/>
    </location>
</feature>
<evidence type="ECO:0000313" key="2">
    <source>
        <dbReference type="EnsemblPlants" id="KQL00249"/>
    </source>
</evidence>
<proteinExistence type="predicted"/>
<dbReference type="AlphaFoldDB" id="K3YP54"/>
<sequence>MEGGFLLLQRLPHAAPRLRQRLLLRHCSSRCSSDLLGPSCAQGREGRERKFG</sequence>
<evidence type="ECO:0000313" key="3">
    <source>
        <dbReference type="Proteomes" id="UP000004995"/>
    </source>
</evidence>
<keyword evidence="3" id="KW-1185">Reference proteome</keyword>
<organism evidence="2 3">
    <name type="scientific">Setaria italica</name>
    <name type="common">Foxtail millet</name>
    <name type="synonym">Panicum italicum</name>
    <dbReference type="NCBI Taxonomy" id="4555"/>
    <lineage>
        <taxon>Eukaryota</taxon>
        <taxon>Viridiplantae</taxon>
        <taxon>Streptophyta</taxon>
        <taxon>Embryophyta</taxon>
        <taxon>Tracheophyta</taxon>
        <taxon>Spermatophyta</taxon>
        <taxon>Magnoliopsida</taxon>
        <taxon>Liliopsida</taxon>
        <taxon>Poales</taxon>
        <taxon>Poaceae</taxon>
        <taxon>PACMAD clade</taxon>
        <taxon>Panicoideae</taxon>
        <taxon>Panicodae</taxon>
        <taxon>Paniceae</taxon>
        <taxon>Cenchrinae</taxon>
        <taxon>Setaria</taxon>
    </lineage>
</organism>